<proteinExistence type="predicted"/>
<keyword evidence="1" id="KW-1133">Transmembrane helix</keyword>
<keyword evidence="1" id="KW-0812">Transmembrane</keyword>
<evidence type="ECO:0008006" key="3">
    <source>
        <dbReference type="Google" id="ProtNLM"/>
    </source>
</evidence>
<comment type="caution">
    <text evidence="2">The sequence shown here is derived from an EMBL/GenBank/DDBJ whole genome shotgun (WGS) entry which is preliminary data.</text>
</comment>
<organism evidence="2">
    <name type="scientific">Medicago truncatula</name>
    <name type="common">Barrel medic</name>
    <name type="synonym">Medicago tribuloides</name>
    <dbReference type="NCBI Taxonomy" id="3880"/>
    <lineage>
        <taxon>Eukaryota</taxon>
        <taxon>Viridiplantae</taxon>
        <taxon>Streptophyta</taxon>
        <taxon>Embryophyta</taxon>
        <taxon>Tracheophyta</taxon>
        <taxon>Spermatophyta</taxon>
        <taxon>Magnoliopsida</taxon>
        <taxon>eudicotyledons</taxon>
        <taxon>Gunneridae</taxon>
        <taxon>Pentapetalae</taxon>
        <taxon>rosids</taxon>
        <taxon>fabids</taxon>
        <taxon>Fabales</taxon>
        <taxon>Fabaceae</taxon>
        <taxon>Papilionoideae</taxon>
        <taxon>50 kb inversion clade</taxon>
        <taxon>NPAAA clade</taxon>
        <taxon>Hologalegina</taxon>
        <taxon>IRL clade</taxon>
        <taxon>Trifolieae</taxon>
        <taxon>Medicago</taxon>
    </lineage>
</organism>
<dbReference type="AlphaFoldDB" id="A0A396HVF4"/>
<sequence length="51" mass="5741">MAVRIVVSVCLAVECFSCWAPFFLAASVFVYIELEMSKIFVAWRGDITACF</sequence>
<keyword evidence="1" id="KW-0472">Membrane</keyword>
<dbReference type="EMBL" id="PSQE01000005">
    <property type="protein sequence ID" value="RHN55944.1"/>
    <property type="molecule type" value="Genomic_DNA"/>
</dbReference>
<protein>
    <recommendedName>
        <fullName evidence="3">Transmembrane protein</fullName>
    </recommendedName>
</protein>
<gene>
    <name evidence="2" type="ORF">MtrunA17_Chr5g0423941</name>
</gene>
<dbReference type="Gramene" id="rna31238">
    <property type="protein sequence ID" value="RHN55944.1"/>
    <property type="gene ID" value="gene31238"/>
</dbReference>
<name>A0A396HVF4_MEDTR</name>
<evidence type="ECO:0000256" key="1">
    <source>
        <dbReference type="SAM" id="Phobius"/>
    </source>
</evidence>
<evidence type="ECO:0000313" key="2">
    <source>
        <dbReference type="EMBL" id="RHN55944.1"/>
    </source>
</evidence>
<reference evidence="2" key="1">
    <citation type="journal article" date="2018" name="Nat. Plants">
        <title>Whole-genome landscape of Medicago truncatula symbiotic genes.</title>
        <authorList>
            <person name="Pecrix Y."/>
            <person name="Gamas P."/>
            <person name="Carrere S."/>
        </authorList>
    </citation>
    <scope>NUCLEOTIDE SEQUENCE</scope>
    <source>
        <tissue evidence="2">Leaves</tissue>
    </source>
</reference>
<accession>A0A396HVF4</accession>
<feature type="transmembrane region" description="Helical" evidence="1">
    <location>
        <begin position="6"/>
        <end position="32"/>
    </location>
</feature>
<dbReference type="Proteomes" id="UP000265566">
    <property type="component" value="Chromosome 5"/>
</dbReference>